<dbReference type="AlphaFoldDB" id="A0A7S7NPC3"/>
<keyword evidence="3" id="KW-1185">Reference proteome</keyword>
<dbReference type="KEGG" id="pfer:IRI77_29075"/>
<dbReference type="Proteomes" id="UP000593892">
    <property type="component" value="Chromosome"/>
</dbReference>
<dbReference type="EMBL" id="CP063849">
    <property type="protein sequence ID" value="QOY86804.1"/>
    <property type="molecule type" value="Genomic_DNA"/>
</dbReference>
<dbReference type="RefSeq" id="WP_194448473.1">
    <property type="nucleotide sequence ID" value="NZ_CP063849.1"/>
</dbReference>
<gene>
    <name evidence="2" type="ORF">IRI77_29075</name>
</gene>
<proteinExistence type="predicted"/>
<name>A0A7S7NPC3_PALFE</name>
<organism evidence="2 3">
    <name type="scientific">Paludibaculum fermentans</name>
    <dbReference type="NCBI Taxonomy" id="1473598"/>
    <lineage>
        <taxon>Bacteria</taxon>
        <taxon>Pseudomonadati</taxon>
        <taxon>Acidobacteriota</taxon>
        <taxon>Terriglobia</taxon>
        <taxon>Bryobacterales</taxon>
        <taxon>Bryobacteraceae</taxon>
        <taxon>Paludibaculum</taxon>
    </lineage>
</organism>
<feature type="compositionally biased region" description="Low complexity" evidence="1">
    <location>
        <begin position="260"/>
        <end position="282"/>
    </location>
</feature>
<evidence type="ECO:0000313" key="3">
    <source>
        <dbReference type="Proteomes" id="UP000593892"/>
    </source>
</evidence>
<sequence>MANQPISERRLAANRANAQKSTGPRTAEGKLRVSQNATRHNLYSGPHHLPEDIEARLYHQALQQTADIANPKFRSLSVHRLILRGHERRLFQLEGKLWAEALRANNEAIPQAALWIRENQGEVVQALGRYHAWICVRIRAIQKSAFPYLTGDVAHQQSIPARVQALFAAAAGSTRPIALTAQASATPTNSVTAEDQAPASGNSNLVPPPLGLQLLAKVQGACRPVRPVPAPQPVKAIRPPTAPGLSLRFLKHARKPAPSNEANQAREANRAAANGAAANGAASVNERITTQNSPTSHPPVPPVPTEPRNPEHPDTTAAPAPTPANRAASVNERAATRSPQPSLHQGLTPNLISSPASTASTPESTLPEASNPTPNPSPVPTAAATQPIHHHIQSRGPRPAPQSRPPERSKPPQPTQPLNADPSSGETKPRLRPSPALPLPDS</sequence>
<feature type="compositionally biased region" description="Low complexity" evidence="1">
    <location>
        <begin position="315"/>
        <end position="328"/>
    </location>
</feature>
<feature type="compositionally biased region" description="Low complexity" evidence="1">
    <location>
        <begin position="353"/>
        <end position="372"/>
    </location>
</feature>
<feature type="region of interest" description="Disordered" evidence="1">
    <location>
        <begin position="183"/>
        <end position="205"/>
    </location>
</feature>
<feature type="region of interest" description="Disordered" evidence="1">
    <location>
        <begin position="256"/>
        <end position="442"/>
    </location>
</feature>
<evidence type="ECO:0000256" key="1">
    <source>
        <dbReference type="SAM" id="MobiDB-lite"/>
    </source>
</evidence>
<protein>
    <submittedName>
        <fullName evidence="2">Uncharacterized protein</fullName>
    </submittedName>
</protein>
<feature type="compositionally biased region" description="Polar residues" evidence="1">
    <location>
        <begin position="337"/>
        <end position="352"/>
    </location>
</feature>
<accession>A0A7S7NPC3</accession>
<feature type="region of interest" description="Disordered" evidence="1">
    <location>
        <begin position="1"/>
        <end position="35"/>
    </location>
</feature>
<reference evidence="2 3" key="1">
    <citation type="submission" date="2020-10" db="EMBL/GenBank/DDBJ databases">
        <title>Complete genome sequence of Paludibaculum fermentans P105T, a facultatively anaerobic acidobacterium capable of dissimilatory Fe(III) reduction.</title>
        <authorList>
            <person name="Dedysh S.N."/>
            <person name="Beletsky A.V."/>
            <person name="Kulichevskaya I.S."/>
            <person name="Mardanov A.V."/>
            <person name="Ravin N.V."/>
        </authorList>
    </citation>
    <scope>NUCLEOTIDE SEQUENCE [LARGE SCALE GENOMIC DNA]</scope>
    <source>
        <strain evidence="2 3">P105</strain>
    </source>
</reference>
<evidence type="ECO:0000313" key="2">
    <source>
        <dbReference type="EMBL" id="QOY86804.1"/>
    </source>
</evidence>
<feature type="compositionally biased region" description="Polar residues" evidence="1">
    <location>
        <begin position="416"/>
        <end position="426"/>
    </location>
</feature>
<feature type="compositionally biased region" description="Pro residues" evidence="1">
    <location>
        <begin position="296"/>
        <end position="307"/>
    </location>
</feature>